<evidence type="ECO:0000256" key="5">
    <source>
        <dbReference type="SAM" id="SignalP"/>
    </source>
</evidence>
<keyword evidence="8" id="KW-1185">Reference proteome</keyword>
<feature type="chain" id="PRO_5017380675" evidence="5">
    <location>
        <begin position="26"/>
        <end position="326"/>
    </location>
</feature>
<evidence type="ECO:0000256" key="1">
    <source>
        <dbReference type="ARBA" id="ARBA00004561"/>
    </source>
</evidence>
<dbReference type="OrthoDB" id="6580839at2"/>
<keyword evidence="3 5" id="KW-0732">Signal</keyword>
<dbReference type="SUPFAM" id="SSF49401">
    <property type="entry name" value="Bacterial adhesins"/>
    <property type="match status" value="1"/>
</dbReference>
<protein>
    <submittedName>
        <fullName evidence="7">Ferrous iron transporter B</fullName>
    </submittedName>
</protein>
<dbReference type="Gene3D" id="2.60.40.1090">
    <property type="entry name" value="Fimbrial-type adhesion domain"/>
    <property type="match status" value="1"/>
</dbReference>
<sequence>MKYLKYLFCATLLIIMILHSQHAHAACTSPDIPNQAVMNSISVSSTLPVGQIIPGTDHLFTISGSCSSGHNNNVIIGCYYGSGNAVAGFPGVYDTGVAGIGITLINEQGQRIVGTGQSCDTRGTPLGYVSTDGKDTFNFTATIALVKTSVNISSGSLQQAQTKFGVGVYGRDAIGNPNQLSYAGNINFKAVTCNVPTKALSVDLGSPFAGDFPGVGSTTLAKTFIVPVTCNDPVEIGTELSSGNGYELPDIGVVKLTQESGVATGVGVQFLYNGSPLVVNNYITTGNITVADETINIPFDVRYYQTASTVTPGAANAVATLSISYH</sequence>
<dbReference type="Pfam" id="PF00419">
    <property type="entry name" value="Fimbrial"/>
    <property type="match status" value="1"/>
</dbReference>
<dbReference type="Gene3D" id="2.60.40.3310">
    <property type="match status" value="1"/>
</dbReference>
<comment type="caution">
    <text evidence="7">The sequence shown here is derived from an EMBL/GenBank/DDBJ whole genome shotgun (WGS) entry which is preliminary data.</text>
</comment>
<comment type="similarity">
    <text evidence="2">Belongs to the fimbrial protein family.</text>
</comment>
<dbReference type="GO" id="GO:0009289">
    <property type="term" value="C:pilus"/>
    <property type="evidence" value="ECO:0007669"/>
    <property type="project" value="UniProtKB-SubCell"/>
</dbReference>
<comment type="subcellular location">
    <subcellularLocation>
        <location evidence="1">Fimbrium</location>
    </subcellularLocation>
</comment>
<dbReference type="InterPro" id="IPR000259">
    <property type="entry name" value="Adhesion_dom_fimbrial"/>
</dbReference>
<evidence type="ECO:0000256" key="3">
    <source>
        <dbReference type="ARBA" id="ARBA00022729"/>
    </source>
</evidence>
<evidence type="ECO:0000256" key="4">
    <source>
        <dbReference type="ARBA" id="ARBA00023263"/>
    </source>
</evidence>
<evidence type="ECO:0000313" key="8">
    <source>
        <dbReference type="Proteomes" id="UP000276295"/>
    </source>
</evidence>
<dbReference type="Proteomes" id="UP000276295">
    <property type="component" value="Unassembled WGS sequence"/>
</dbReference>
<feature type="signal peptide" evidence="5">
    <location>
        <begin position="1"/>
        <end position="25"/>
    </location>
</feature>
<evidence type="ECO:0000256" key="2">
    <source>
        <dbReference type="ARBA" id="ARBA00006671"/>
    </source>
</evidence>
<gene>
    <name evidence="7" type="ORF">D6029_17755</name>
</gene>
<evidence type="ECO:0000313" key="7">
    <source>
        <dbReference type="EMBL" id="RJT20060.1"/>
    </source>
</evidence>
<evidence type="ECO:0000259" key="6">
    <source>
        <dbReference type="Pfam" id="PF00419"/>
    </source>
</evidence>
<dbReference type="InterPro" id="IPR050263">
    <property type="entry name" value="Bact_Fimbrial_Adh_Pro"/>
</dbReference>
<dbReference type="AlphaFoldDB" id="A0A3A5JNG8"/>
<dbReference type="PANTHER" id="PTHR33420">
    <property type="entry name" value="FIMBRIAL SUBUNIT ELFA-RELATED"/>
    <property type="match status" value="1"/>
</dbReference>
<dbReference type="InterPro" id="IPR036937">
    <property type="entry name" value="Adhesion_dom_fimbrial_sf"/>
</dbReference>
<keyword evidence="4" id="KW-0281">Fimbrium</keyword>
<name>A0A3A5JNG8_9ENTR</name>
<dbReference type="EMBL" id="QZWH01000044">
    <property type="protein sequence ID" value="RJT20060.1"/>
    <property type="molecule type" value="Genomic_DNA"/>
</dbReference>
<dbReference type="PANTHER" id="PTHR33420:SF12">
    <property type="entry name" value="FIMBRIN-LIKE PROTEIN FIMI-RELATED"/>
    <property type="match status" value="1"/>
</dbReference>
<reference evidence="7 8" key="1">
    <citation type="submission" date="2018-09" db="EMBL/GenBank/DDBJ databases">
        <title>Draft genome sequence of Buttiauxella izardii CCUG 35510T.</title>
        <authorList>
            <person name="Salva-Serra F."/>
            <person name="Marathe N."/>
            <person name="Moore E."/>
            <person name="Stadler-Svensson L."/>
            <person name="Engstrom-Jakobsson H."/>
        </authorList>
    </citation>
    <scope>NUCLEOTIDE SEQUENCE [LARGE SCALE GENOMIC DNA]</scope>
    <source>
        <strain evidence="7 8">CCUG 35510</strain>
    </source>
</reference>
<accession>A0A3A5JNG8</accession>
<proteinExistence type="inferred from homology"/>
<dbReference type="RefSeq" id="WP_120066053.1">
    <property type="nucleotide sequence ID" value="NZ_QZWH01000044.1"/>
</dbReference>
<dbReference type="InterPro" id="IPR008966">
    <property type="entry name" value="Adhesion_dom_sf"/>
</dbReference>
<dbReference type="GO" id="GO:0043709">
    <property type="term" value="P:cell adhesion involved in single-species biofilm formation"/>
    <property type="evidence" value="ECO:0007669"/>
    <property type="project" value="TreeGrafter"/>
</dbReference>
<organism evidence="7 8">
    <name type="scientific">Buttiauxella izardii</name>
    <dbReference type="NCBI Taxonomy" id="82991"/>
    <lineage>
        <taxon>Bacteria</taxon>
        <taxon>Pseudomonadati</taxon>
        <taxon>Pseudomonadota</taxon>
        <taxon>Gammaproteobacteria</taxon>
        <taxon>Enterobacterales</taxon>
        <taxon>Enterobacteriaceae</taxon>
        <taxon>Buttiauxella</taxon>
    </lineage>
</organism>
<feature type="domain" description="Fimbrial-type adhesion" evidence="6">
    <location>
        <begin position="184"/>
        <end position="325"/>
    </location>
</feature>